<feature type="domain" description="PAS" evidence="6">
    <location>
        <begin position="25"/>
        <end position="60"/>
    </location>
</feature>
<dbReference type="InterPro" id="IPR004089">
    <property type="entry name" value="MCPsignal_dom"/>
</dbReference>
<evidence type="ECO:0000256" key="1">
    <source>
        <dbReference type="ARBA" id="ARBA00023224"/>
    </source>
</evidence>
<reference evidence="8" key="1">
    <citation type="submission" date="2019-12" db="EMBL/GenBank/DDBJ databases">
        <title>Comparative genomics gives insights into the taxonomy of the Azoarcus-Aromatoleum group and reveals separate origins of nif in the plant-associated Azoarcus and non-plant-associated Aromatoleum sub-groups.</title>
        <authorList>
            <person name="Lafos M."/>
            <person name="Maluk M."/>
            <person name="Batista M."/>
            <person name="Junghare M."/>
            <person name="Carmona M."/>
            <person name="Faoro H."/>
            <person name="Cruz L.M."/>
            <person name="Battistoni F."/>
            <person name="De Souza E."/>
            <person name="Pedrosa F."/>
            <person name="Chen W.-M."/>
            <person name="Poole P.S."/>
            <person name="Dixon R.A."/>
            <person name="James E.K."/>
        </authorList>
    </citation>
    <scope>NUCLEOTIDE SEQUENCE</scope>
    <source>
        <strain evidence="8">LuFRes1</strain>
    </source>
</reference>
<gene>
    <name evidence="8" type="ORF">GO606_17855</name>
</gene>
<dbReference type="SMART" id="SM00283">
    <property type="entry name" value="MA"/>
    <property type="match status" value="1"/>
</dbReference>
<dbReference type="InterPro" id="IPR013655">
    <property type="entry name" value="PAS_fold_3"/>
</dbReference>
<evidence type="ECO:0000256" key="2">
    <source>
        <dbReference type="ARBA" id="ARBA00029447"/>
    </source>
</evidence>
<evidence type="ECO:0000259" key="7">
    <source>
        <dbReference type="PROSITE" id="PS50885"/>
    </source>
</evidence>
<organism evidence="8 9">
    <name type="scientific">Aromatoleum anaerobium</name>
    <dbReference type="NCBI Taxonomy" id="182180"/>
    <lineage>
        <taxon>Bacteria</taxon>
        <taxon>Pseudomonadati</taxon>
        <taxon>Pseudomonadota</taxon>
        <taxon>Betaproteobacteria</taxon>
        <taxon>Rhodocyclales</taxon>
        <taxon>Rhodocyclaceae</taxon>
        <taxon>Aromatoleum</taxon>
    </lineage>
</organism>
<protein>
    <submittedName>
        <fullName evidence="8">PAS domain-containing protein</fullName>
    </submittedName>
</protein>
<evidence type="ECO:0000259" key="6">
    <source>
        <dbReference type="PROSITE" id="PS50112"/>
    </source>
</evidence>
<dbReference type="PROSITE" id="PS50111">
    <property type="entry name" value="CHEMOTAXIS_TRANSDUC_2"/>
    <property type="match status" value="1"/>
</dbReference>
<evidence type="ECO:0000313" key="8">
    <source>
        <dbReference type="EMBL" id="NMG26538.1"/>
    </source>
</evidence>
<evidence type="ECO:0000259" key="5">
    <source>
        <dbReference type="PROSITE" id="PS50111"/>
    </source>
</evidence>
<dbReference type="NCBIfam" id="TIGR00229">
    <property type="entry name" value="sensory_box"/>
    <property type="match status" value="1"/>
</dbReference>
<dbReference type="PANTHER" id="PTHR32089">
    <property type="entry name" value="METHYL-ACCEPTING CHEMOTAXIS PROTEIN MCPB"/>
    <property type="match status" value="1"/>
</dbReference>
<dbReference type="Pfam" id="PF00015">
    <property type="entry name" value="MCPsignal"/>
    <property type="match status" value="1"/>
</dbReference>
<comment type="caution">
    <text evidence="8">The sequence shown here is derived from an EMBL/GenBank/DDBJ whole genome shotgun (WGS) entry which is preliminary data.</text>
</comment>
<feature type="domain" description="Methyl-accepting transducer" evidence="5">
    <location>
        <begin position="272"/>
        <end position="508"/>
    </location>
</feature>
<dbReference type="PROSITE" id="PS50885">
    <property type="entry name" value="HAMP"/>
    <property type="match status" value="1"/>
</dbReference>
<dbReference type="Pfam" id="PF08447">
    <property type="entry name" value="PAS_3"/>
    <property type="match status" value="1"/>
</dbReference>
<dbReference type="Gene3D" id="3.30.450.20">
    <property type="entry name" value="PAS domain"/>
    <property type="match status" value="1"/>
</dbReference>
<dbReference type="CDD" id="cd11386">
    <property type="entry name" value="MCP_signal"/>
    <property type="match status" value="1"/>
</dbReference>
<dbReference type="SUPFAM" id="SSF55785">
    <property type="entry name" value="PYP-like sensor domain (PAS domain)"/>
    <property type="match status" value="1"/>
</dbReference>
<dbReference type="RefSeq" id="WP_169119857.1">
    <property type="nucleotide sequence ID" value="NZ_WTVG02000037.1"/>
</dbReference>
<name>A0ABX1PRM1_9RHOO</name>
<evidence type="ECO:0000256" key="3">
    <source>
        <dbReference type="PROSITE-ProRule" id="PRU00284"/>
    </source>
</evidence>
<dbReference type="InterPro" id="IPR000014">
    <property type="entry name" value="PAS"/>
</dbReference>
<accession>A0ABX1PRM1</accession>
<keyword evidence="4" id="KW-0812">Transmembrane</keyword>
<feature type="domain" description="HAMP" evidence="7">
    <location>
        <begin position="231"/>
        <end position="267"/>
    </location>
</feature>
<proteinExistence type="inferred from homology"/>
<dbReference type="PROSITE" id="PS50112">
    <property type="entry name" value="PAS"/>
    <property type="match status" value="1"/>
</dbReference>
<dbReference type="Gene3D" id="1.10.287.950">
    <property type="entry name" value="Methyl-accepting chemotaxis protein"/>
    <property type="match status" value="1"/>
</dbReference>
<dbReference type="PANTHER" id="PTHR32089:SF112">
    <property type="entry name" value="LYSOZYME-LIKE PROTEIN-RELATED"/>
    <property type="match status" value="1"/>
</dbReference>
<evidence type="ECO:0000256" key="4">
    <source>
        <dbReference type="SAM" id="Phobius"/>
    </source>
</evidence>
<dbReference type="Proteomes" id="UP000615989">
    <property type="component" value="Unassembled WGS sequence"/>
</dbReference>
<dbReference type="InterPro" id="IPR003660">
    <property type="entry name" value="HAMP_dom"/>
</dbReference>
<dbReference type="CDD" id="cd00130">
    <property type="entry name" value="PAS"/>
    <property type="match status" value="1"/>
</dbReference>
<keyword evidence="9" id="KW-1185">Reference proteome</keyword>
<keyword evidence="4" id="KW-0472">Membrane</keyword>
<feature type="transmembrane region" description="Helical" evidence="4">
    <location>
        <begin position="161"/>
        <end position="181"/>
    </location>
</feature>
<keyword evidence="4" id="KW-1133">Transmembrane helix</keyword>
<dbReference type="InterPro" id="IPR035965">
    <property type="entry name" value="PAS-like_dom_sf"/>
</dbReference>
<feature type="transmembrane region" description="Helical" evidence="4">
    <location>
        <begin position="193"/>
        <end position="213"/>
    </location>
</feature>
<dbReference type="SUPFAM" id="SSF58104">
    <property type="entry name" value="Methyl-accepting chemotaxis protein (MCP) signaling domain"/>
    <property type="match status" value="1"/>
</dbReference>
<sequence length="544" mass="58586">MKLNLPVTNVETLLPENEFIYSRTDLKGVTEDANEAFCKVSGFTREELVGKSHNIVRHPDMPPEAFADLWTDLKTGRPWRGLVKNRRKDGGYYWVVANVSAVRENGAVVGYQSVRSRPGRDEVAAADAAYAALRKGAKTLGVEHGRAVRKRPAWLEALMSLRAQMTLVGLMAVVQSLMLFGQRLFDMAAPRSLELFLAGVALVYGVFWLFIYAGRVTRDLDATSAWLEQVLASGNLRTRFDLSRRDVIGTIARGIDTFVSSIQATLQGVSDITGQVAIAADDVDGGVRNVRDSAHKQSEATSSAAAAVEEVTVSIGEVNTYAGSTRGVAEEAGQTSRDGVAVIEGASKTIQSLADTVHTAAAQVESLGKRSEEISRITAVIKEIADQTNLLALNAAIEAARAGEQGRGFAVVADEVRKLAERTSNATQEISGMVNSIGVETHSAVNGMRTGAARVAEGVSQVNEAADSLRRMRDEMSKTIEMVSEIAHAANEQNSAMTDLARNLEQVAAMTEQNVAVVEQTSATVNYLEAVVARMRKAVQQYTV</sequence>
<keyword evidence="1 3" id="KW-0807">Transducer</keyword>
<evidence type="ECO:0000313" key="9">
    <source>
        <dbReference type="Proteomes" id="UP000615989"/>
    </source>
</evidence>
<dbReference type="EMBL" id="WTVG01000076">
    <property type="protein sequence ID" value="NMG26538.1"/>
    <property type="molecule type" value="Genomic_DNA"/>
</dbReference>
<comment type="similarity">
    <text evidence="2">Belongs to the methyl-accepting chemotaxis (MCP) protein family.</text>
</comment>